<dbReference type="OrthoDB" id="5821602at2759"/>
<dbReference type="EMBL" id="BX284602">
    <property type="protein sequence ID" value="CCD67147.1"/>
    <property type="molecule type" value="Genomic_DNA"/>
</dbReference>
<dbReference type="KEGG" id="cel:CELE_K08A2.4"/>
<dbReference type="RefSeq" id="NP_494417.1">
    <property type="nucleotide sequence ID" value="NM_062016.6"/>
</dbReference>
<sequence>MTGVYRKPLWEMAPLYPLERLPTPLAGLRITVQEYMAMLKSGRKVYEIKPDDRILKKVVMSEIEKIPDMWAGEKNTNRQAEHYATVGAAVYARTGNLLNMRQLTIIFKFGKDALRNRLRTAIVKQQLSPEKVEEQLWHWSYYGFVRFYRRNLLPWELFLKRQVNQLNPDKKVYTDIEDDDKGEIIAGEWFDESQIRHAAEINEMERSPEGSEGGSVEKEVKVEAPIMVYQDNSTSLSRTKGNRQSSKYYQQDDDDQPPPLMHPTEEYAKSVVQHRQWIQNLGKPQIELTPRRRNENNLVTSSNLSSRSSPTVATDFAQEMIQITYQATRISREQPECVKLLRKALFDTVLAFDQKEYKCVADLFRDLADRAGK</sequence>
<keyword evidence="3" id="KW-1185">Reference proteome</keyword>
<proteinExistence type="evidence at protein level"/>
<dbReference type="GO" id="GO:0005634">
    <property type="term" value="C:nucleus"/>
    <property type="evidence" value="ECO:0000318"/>
    <property type="project" value="GO_Central"/>
</dbReference>
<dbReference type="CTD" id="173643"/>
<dbReference type="PeptideAtlas" id="Q9N5J4"/>
<dbReference type="PANTHER" id="PTHR32020">
    <property type="entry name" value="LIN-8 DOMAIN CONTAINING-RELATED"/>
    <property type="match status" value="1"/>
</dbReference>
<dbReference type="Bgee" id="WBGene00019513">
    <property type="expression patterns" value="Expressed in embryo and 4 other cell types or tissues"/>
</dbReference>
<feature type="region of interest" description="Disordered" evidence="1">
    <location>
        <begin position="231"/>
        <end position="263"/>
    </location>
</feature>
<gene>
    <name evidence="2 4" type="primary">lido-7</name>
    <name evidence="2" type="ORF">CELE_K08A2.4</name>
    <name evidence="4" type="ORF">K08A2.4</name>
</gene>
<dbReference type="OMA" id="EYNSAGE"/>
<dbReference type="Pfam" id="PF03353">
    <property type="entry name" value="Lin-8"/>
    <property type="match status" value="1"/>
</dbReference>
<dbReference type="Proteomes" id="UP000001940">
    <property type="component" value="Chromosome II"/>
</dbReference>
<dbReference type="HOGENOM" id="CLU_055340_0_0_1"/>
<dbReference type="PaxDb" id="6239-K08A2.4"/>
<dbReference type="PhylomeDB" id="Q9N5J4"/>
<dbReference type="WormBase" id="K08A2.4">
    <property type="protein sequence ID" value="CE23861"/>
    <property type="gene ID" value="WBGene00019513"/>
    <property type="gene designation" value="lido-7"/>
</dbReference>
<dbReference type="InParanoid" id="Q9N5J4"/>
<dbReference type="AlphaFoldDB" id="Q9N5J4"/>
<feature type="compositionally biased region" description="Polar residues" evidence="1">
    <location>
        <begin position="231"/>
        <end position="249"/>
    </location>
</feature>
<dbReference type="InterPro" id="IPR005020">
    <property type="entry name" value="LIN-8"/>
</dbReference>
<organism evidence="2 3">
    <name type="scientific">Caenorhabditis elegans</name>
    <dbReference type="NCBI Taxonomy" id="6239"/>
    <lineage>
        <taxon>Eukaryota</taxon>
        <taxon>Metazoa</taxon>
        <taxon>Ecdysozoa</taxon>
        <taxon>Nematoda</taxon>
        <taxon>Chromadorea</taxon>
        <taxon>Rhabditida</taxon>
        <taxon>Rhabditina</taxon>
        <taxon>Rhabditomorpha</taxon>
        <taxon>Rhabditoidea</taxon>
        <taxon>Rhabditidae</taxon>
        <taxon>Peloderinae</taxon>
        <taxon>Caenorhabditis</taxon>
    </lineage>
</organism>
<reference evidence="2 3" key="1">
    <citation type="journal article" date="1998" name="Science">
        <title>Genome sequence of the nematode C. elegans: a platform for investigating biology.</title>
        <authorList>
            <consortium name="The C. elegans sequencing consortium"/>
            <person name="Sulson J.E."/>
            <person name="Waterston R."/>
        </authorList>
    </citation>
    <scope>NUCLEOTIDE SEQUENCE [LARGE SCALE GENOMIC DNA]</scope>
    <source>
        <strain evidence="2 3">Bristol N2</strain>
    </source>
</reference>
<dbReference type="GeneID" id="173643"/>
<dbReference type="PANTHER" id="PTHR32020:SF3">
    <property type="entry name" value="ARID DOMAIN-CONTAINING PROTEIN-RELATED"/>
    <property type="match status" value="1"/>
</dbReference>
<evidence type="ECO:0000256" key="1">
    <source>
        <dbReference type="SAM" id="MobiDB-lite"/>
    </source>
</evidence>
<protein>
    <submittedName>
        <fullName evidence="2">LIn-8 Domain containing</fullName>
    </submittedName>
</protein>
<accession>Q9N5J4</accession>
<evidence type="ECO:0007829" key="5">
    <source>
        <dbReference type="PeptideAtlas" id="Q9N5J4"/>
    </source>
</evidence>
<name>Q9N5J4_CAEEL</name>
<dbReference type="AGR" id="WB:WBGene00019513"/>
<dbReference type="UCSC" id="K08A2.4">
    <property type="organism name" value="c. elegans"/>
</dbReference>
<evidence type="ECO:0000313" key="3">
    <source>
        <dbReference type="Proteomes" id="UP000001940"/>
    </source>
</evidence>
<dbReference type="FunCoup" id="Q9N5J4">
    <property type="interactions" value="612"/>
</dbReference>
<keyword evidence="5" id="KW-1267">Proteomics identification</keyword>
<dbReference type="eggNOG" id="ENOG502THTI">
    <property type="taxonomic scope" value="Eukaryota"/>
</dbReference>
<evidence type="ECO:0000313" key="2">
    <source>
        <dbReference type="EMBL" id="CCD67147.1"/>
    </source>
</evidence>
<evidence type="ECO:0000313" key="4">
    <source>
        <dbReference type="WormBase" id="K08A2.4"/>
    </source>
</evidence>